<evidence type="ECO:0000259" key="3">
    <source>
        <dbReference type="PROSITE" id="PS50110"/>
    </source>
</evidence>
<proteinExistence type="predicted"/>
<feature type="modified residue" description="4-aspartylphosphate" evidence="2">
    <location>
        <position position="52"/>
    </location>
</feature>
<keyword evidence="1 2" id="KW-0597">Phosphoprotein</keyword>
<feature type="domain" description="Response regulatory" evidence="3">
    <location>
        <begin position="3"/>
        <end position="119"/>
    </location>
</feature>
<dbReference type="KEGG" id="caa:Caka_0182"/>
<dbReference type="HOGENOM" id="CLU_000445_69_17_0"/>
<gene>
    <name evidence="4" type="ordered locus">Caka_0182</name>
</gene>
<dbReference type="InterPro" id="IPR011006">
    <property type="entry name" value="CheY-like_superfamily"/>
</dbReference>
<dbReference type="InterPro" id="IPR050595">
    <property type="entry name" value="Bact_response_regulator"/>
</dbReference>
<dbReference type="Proteomes" id="UP000000925">
    <property type="component" value="Chromosome"/>
</dbReference>
<dbReference type="Gene3D" id="3.40.50.2300">
    <property type="match status" value="1"/>
</dbReference>
<dbReference type="STRING" id="583355.Caka_0182"/>
<dbReference type="RefSeq" id="WP_013041935.1">
    <property type="nucleotide sequence ID" value="NC_014008.1"/>
</dbReference>
<name>D5ELN4_CORAD</name>
<dbReference type="PROSITE" id="PS50110">
    <property type="entry name" value="RESPONSE_REGULATORY"/>
    <property type="match status" value="1"/>
</dbReference>
<dbReference type="SMART" id="SM00448">
    <property type="entry name" value="REC"/>
    <property type="match status" value="1"/>
</dbReference>
<accession>D5ELN4</accession>
<keyword evidence="5" id="KW-1185">Reference proteome</keyword>
<organism evidence="4 5">
    <name type="scientific">Coraliomargarita akajimensis (strain DSM 45221 / IAM 15411 / JCM 23193 / KCTC 12865 / 04OKA010-24)</name>
    <dbReference type="NCBI Taxonomy" id="583355"/>
    <lineage>
        <taxon>Bacteria</taxon>
        <taxon>Pseudomonadati</taxon>
        <taxon>Verrucomicrobiota</taxon>
        <taxon>Opitutia</taxon>
        <taxon>Puniceicoccales</taxon>
        <taxon>Coraliomargaritaceae</taxon>
        <taxon>Coraliomargarita</taxon>
    </lineage>
</organism>
<evidence type="ECO:0000313" key="5">
    <source>
        <dbReference type="Proteomes" id="UP000000925"/>
    </source>
</evidence>
<dbReference type="PANTHER" id="PTHR44591:SF20">
    <property type="entry name" value="PROTEIN PILH"/>
    <property type="match status" value="1"/>
</dbReference>
<dbReference type="EMBL" id="CP001998">
    <property type="protein sequence ID" value="ADE53209.1"/>
    <property type="molecule type" value="Genomic_DNA"/>
</dbReference>
<sequence length="120" mass="13223">MAKILLIEDAKTESLVVNKILKSIGHTVINAENGEDGLALAEKEQPDLVLSDIVMPKMDGFQVCRKIKRNKTMQHIPVILISSKSEETDKFWGLKQGASDYLNKPFDESDLVASIGNVLG</sequence>
<dbReference type="Pfam" id="PF00072">
    <property type="entry name" value="Response_reg"/>
    <property type="match status" value="1"/>
</dbReference>
<reference evidence="4 5" key="1">
    <citation type="journal article" date="2010" name="Stand. Genomic Sci.">
        <title>Complete genome sequence of Coraliomargarita akajimensis type strain (04OKA010-24).</title>
        <authorList>
            <person name="Mavromatis K."/>
            <person name="Abt B."/>
            <person name="Brambilla E."/>
            <person name="Lapidus A."/>
            <person name="Copeland A."/>
            <person name="Deshpande S."/>
            <person name="Nolan M."/>
            <person name="Lucas S."/>
            <person name="Tice H."/>
            <person name="Cheng J.F."/>
            <person name="Han C."/>
            <person name="Detter J.C."/>
            <person name="Woyke T."/>
            <person name="Goodwin L."/>
            <person name="Pitluck S."/>
            <person name="Held B."/>
            <person name="Brettin T."/>
            <person name="Tapia R."/>
            <person name="Ivanova N."/>
            <person name="Mikhailova N."/>
            <person name="Pati A."/>
            <person name="Liolios K."/>
            <person name="Chen A."/>
            <person name="Palaniappan K."/>
            <person name="Land M."/>
            <person name="Hauser L."/>
            <person name="Chang Y.J."/>
            <person name="Jeffries C.D."/>
            <person name="Rohde M."/>
            <person name="Goker M."/>
            <person name="Bristow J."/>
            <person name="Eisen J.A."/>
            <person name="Markowitz V."/>
            <person name="Hugenholtz P."/>
            <person name="Klenk H.P."/>
            <person name="Kyrpides N.C."/>
        </authorList>
    </citation>
    <scope>NUCLEOTIDE SEQUENCE [LARGE SCALE GENOMIC DNA]</scope>
    <source>
        <strain evidence="5">DSM 45221 / IAM 15411 / JCM 23193 / KCTC 12865</strain>
    </source>
</reference>
<evidence type="ECO:0000256" key="2">
    <source>
        <dbReference type="PROSITE-ProRule" id="PRU00169"/>
    </source>
</evidence>
<evidence type="ECO:0000313" key="4">
    <source>
        <dbReference type="EMBL" id="ADE53209.1"/>
    </source>
</evidence>
<dbReference type="eggNOG" id="COG0745">
    <property type="taxonomic scope" value="Bacteria"/>
</dbReference>
<dbReference type="PANTHER" id="PTHR44591">
    <property type="entry name" value="STRESS RESPONSE REGULATOR PROTEIN 1"/>
    <property type="match status" value="1"/>
</dbReference>
<dbReference type="GO" id="GO:0000160">
    <property type="term" value="P:phosphorelay signal transduction system"/>
    <property type="evidence" value="ECO:0007669"/>
    <property type="project" value="InterPro"/>
</dbReference>
<dbReference type="SUPFAM" id="SSF52172">
    <property type="entry name" value="CheY-like"/>
    <property type="match status" value="1"/>
</dbReference>
<dbReference type="AlphaFoldDB" id="D5ELN4"/>
<dbReference type="OrthoDB" id="9778145at2"/>
<protein>
    <submittedName>
        <fullName evidence="4">Response regulator receiver protein</fullName>
    </submittedName>
</protein>
<dbReference type="InterPro" id="IPR001789">
    <property type="entry name" value="Sig_transdc_resp-reg_receiver"/>
</dbReference>
<evidence type="ECO:0000256" key="1">
    <source>
        <dbReference type="ARBA" id="ARBA00022553"/>
    </source>
</evidence>